<dbReference type="GO" id="GO:0006605">
    <property type="term" value="P:protein targeting"/>
    <property type="evidence" value="ECO:0007669"/>
    <property type="project" value="UniProtKB-UniRule"/>
</dbReference>
<comment type="subcellular location">
    <subcellularLocation>
        <location evidence="9">Cell membrane</location>
        <topology evidence="9">Single-pass membrane protein</topology>
    </subcellularLocation>
    <subcellularLocation>
        <location evidence="1">Membrane</location>
    </subcellularLocation>
</comment>
<evidence type="ECO:0000256" key="9">
    <source>
        <dbReference type="HAMAP-Rule" id="MF_00422"/>
    </source>
</evidence>
<dbReference type="PANTHER" id="PTHR33910">
    <property type="entry name" value="PROTEIN TRANSLOCASE SUBUNIT SECE"/>
    <property type="match status" value="1"/>
</dbReference>
<keyword evidence="3 9" id="KW-1003">Cell membrane</keyword>
<gene>
    <name evidence="9" type="primary">secE</name>
    <name evidence="10" type="ORF">CRM92_04620</name>
</gene>
<evidence type="ECO:0000256" key="2">
    <source>
        <dbReference type="ARBA" id="ARBA00022448"/>
    </source>
</evidence>
<evidence type="ECO:0000256" key="7">
    <source>
        <dbReference type="ARBA" id="ARBA00023010"/>
    </source>
</evidence>
<evidence type="ECO:0000256" key="1">
    <source>
        <dbReference type="ARBA" id="ARBA00004370"/>
    </source>
</evidence>
<dbReference type="RefSeq" id="WP_098042462.1">
    <property type="nucleotide sequence ID" value="NZ_JAOVAQ010000005.1"/>
</dbReference>
<keyword evidence="6 9" id="KW-1133">Transmembrane helix</keyword>
<dbReference type="InterPro" id="IPR005807">
    <property type="entry name" value="SecE_bac"/>
</dbReference>
<evidence type="ECO:0000256" key="8">
    <source>
        <dbReference type="ARBA" id="ARBA00023136"/>
    </source>
</evidence>
<evidence type="ECO:0000313" key="11">
    <source>
        <dbReference type="Proteomes" id="UP000219947"/>
    </source>
</evidence>
<dbReference type="GO" id="GO:0065002">
    <property type="term" value="P:intracellular protein transmembrane transport"/>
    <property type="evidence" value="ECO:0007669"/>
    <property type="project" value="UniProtKB-UniRule"/>
</dbReference>
<keyword evidence="2 9" id="KW-0813">Transport</keyword>
<proteinExistence type="inferred from homology"/>
<keyword evidence="5 9" id="KW-0653">Protein transport</keyword>
<dbReference type="AlphaFoldDB" id="A0A2A8D8M2"/>
<evidence type="ECO:0000256" key="3">
    <source>
        <dbReference type="ARBA" id="ARBA00022475"/>
    </source>
</evidence>
<evidence type="ECO:0000256" key="6">
    <source>
        <dbReference type="ARBA" id="ARBA00022989"/>
    </source>
</evidence>
<comment type="similarity">
    <text evidence="9">Belongs to the SecE/SEC61-gamma family.</text>
</comment>
<keyword evidence="4 9" id="KW-0812">Transmembrane</keyword>
<keyword evidence="7 9" id="KW-0811">Translocation</keyword>
<feature type="transmembrane region" description="Helical" evidence="9">
    <location>
        <begin position="48"/>
        <end position="69"/>
    </location>
</feature>
<accession>A0A2A8D8M2</accession>
<dbReference type="HAMAP" id="MF_00422">
    <property type="entry name" value="SecE"/>
    <property type="match status" value="1"/>
</dbReference>
<dbReference type="EMBL" id="PDEV01000001">
    <property type="protein sequence ID" value="PEN17299.1"/>
    <property type="molecule type" value="Genomic_DNA"/>
</dbReference>
<comment type="subunit">
    <text evidence="9">Component of the Sec protein translocase complex. Heterotrimer consisting of SecY, SecE and SecG subunits. The heterotrimers can form oligomers, although 1 heterotrimer is thought to be able to translocate proteins. Interacts with the ribosome. Interacts with SecDF, and other proteins may be involved. Interacts with SecA.</text>
</comment>
<dbReference type="Pfam" id="PF00584">
    <property type="entry name" value="SecE"/>
    <property type="match status" value="1"/>
</dbReference>
<sequence>MAKTATVKTADTDISDDVQPGVFGRMFRFLREVISELKKVTTPTRKELAIYFFGVLFFVVFMILFISGLDWVFGQGSFWVFGNGTLSPNQGGR</sequence>
<evidence type="ECO:0000256" key="5">
    <source>
        <dbReference type="ARBA" id="ARBA00022927"/>
    </source>
</evidence>
<dbReference type="Proteomes" id="UP000219947">
    <property type="component" value="Unassembled WGS sequence"/>
</dbReference>
<dbReference type="GO" id="GO:0005886">
    <property type="term" value="C:plasma membrane"/>
    <property type="evidence" value="ECO:0007669"/>
    <property type="project" value="UniProtKB-SubCell"/>
</dbReference>
<dbReference type="PANTHER" id="PTHR33910:SF1">
    <property type="entry name" value="PROTEIN TRANSLOCASE SUBUNIT SECE"/>
    <property type="match status" value="1"/>
</dbReference>
<evidence type="ECO:0000256" key="4">
    <source>
        <dbReference type="ARBA" id="ARBA00022692"/>
    </source>
</evidence>
<dbReference type="Gene3D" id="1.20.5.1030">
    <property type="entry name" value="Preprotein translocase secy subunit"/>
    <property type="match status" value="1"/>
</dbReference>
<comment type="function">
    <text evidence="9">Essential subunit of the Sec protein translocation channel SecYEG. Clamps together the 2 halves of SecY. May contact the channel plug during translocation.</text>
</comment>
<evidence type="ECO:0000313" key="10">
    <source>
        <dbReference type="EMBL" id="PEN17299.1"/>
    </source>
</evidence>
<dbReference type="NCBIfam" id="TIGR00964">
    <property type="entry name" value="secE_bact"/>
    <property type="match status" value="1"/>
</dbReference>
<comment type="caution">
    <text evidence="10">The sequence shown here is derived from an EMBL/GenBank/DDBJ whole genome shotgun (WGS) entry which is preliminary data.</text>
</comment>
<dbReference type="GO" id="GO:0009306">
    <property type="term" value="P:protein secretion"/>
    <property type="evidence" value="ECO:0007669"/>
    <property type="project" value="UniProtKB-UniRule"/>
</dbReference>
<protein>
    <recommendedName>
        <fullName evidence="9">Protein translocase subunit SecE</fullName>
    </recommendedName>
</protein>
<dbReference type="GO" id="GO:0008320">
    <property type="term" value="F:protein transmembrane transporter activity"/>
    <property type="evidence" value="ECO:0007669"/>
    <property type="project" value="UniProtKB-UniRule"/>
</dbReference>
<dbReference type="InterPro" id="IPR038379">
    <property type="entry name" value="SecE_sf"/>
</dbReference>
<reference evidence="10" key="1">
    <citation type="submission" date="2017-10" db="EMBL/GenBank/DDBJ databases">
        <title>Kefir isolates.</title>
        <authorList>
            <person name="Kim Y."/>
            <person name="Blasche S."/>
        </authorList>
    </citation>
    <scope>NUCLEOTIDE SEQUENCE [LARGE SCALE GENOMIC DNA]</scope>
    <source>
        <strain evidence="10">OG2-2</strain>
    </source>
</reference>
<keyword evidence="8 9" id="KW-0472">Membrane</keyword>
<dbReference type="GO" id="GO:0043952">
    <property type="term" value="P:protein transport by the Sec complex"/>
    <property type="evidence" value="ECO:0007669"/>
    <property type="project" value="UniProtKB-UniRule"/>
</dbReference>
<name>A0A2A8D8M2_9MICC</name>
<organism evidence="10 11">
    <name type="scientific">Rothia dentocariosa</name>
    <dbReference type="NCBI Taxonomy" id="2047"/>
    <lineage>
        <taxon>Bacteria</taxon>
        <taxon>Bacillati</taxon>
        <taxon>Actinomycetota</taxon>
        <taxon>Actinomycetes</taxon>
        <taxon>Micrococcales</taxon>
        <taxon>Micrococcaceae</taxon>
        <taxon>Rothia</taxon>
    </lineage>
</organism>
<dbReference type="InterPro" id="IPR001901">
    <property type="entry name" value="Translocase_SecE/Sec61-g"/>
</dbReference>
<keyword evidence="11" id="KW-1185">Reference proteome</keyword>